<name>A0A1G9JNM3_9FLAO</name>
<dbReference type="AlphaFoldDB" id="A0A1G9JNM3"/>
<evidence type="ECO:0000313" key="2">
    <source>
        <dbReference type="Proteomes" id="UP000199440"/>
    </source>
</evidence>
<keyword evidence="2" id="KW-1185">Reference proteome</keyword>
<dbReference type="Proteomes" id="UP000199440">
    <property type="component" value="Unassembled WGS sequence"/>
</dbReference>
<accession>A0A1G9JNM3</accession>
<protein>
    <submittedName>
        <fullName evidence="1">Uncharacterized protein</fullName>
    </submittedName>
</protein>
<reference evidence="2" key="1">
    <citation type="submission" date="2016-10" db="EMBL/GenBank/DDBJ databases">
        <authorList>
            <person name="Varghese N."/>
            <person name="Submissions S."/>
        </authorList>
    </citation>
    <scope>NUCLEOTIDE SEQUENCE [LARGE SCALE GENOMIC DNA]</scope>
    <source>
        <strain evidence="2">DSM 19886</strain>
    </source>
</reference>
<organism evidence="1 2">
    <name type="scientific">Kriegella aquimaris</name>
    <dbReference type="NCBI Taxonomy" id="192904"/>
    <lineage>
        <taxon>Bacteria</taxon>
        <taxon>Pseudomonadati</taxon>
        <taxon>Bacteroidota</taxon>
        <taxon>Flavobacteriia</taxon>
        <taxon>Flavobacteriales</taxon>
        <taxon>Flavobacteriaceae</taxon>
        <taxon>Kriegella</taxon>
    </lineage>
</organism>
<gene>
    <name evidence="1" type="ORF">SAMN04488514_101628</name>
</gene>
<sequence>MLMKEGIKVVYNERLNRTTGVEMQNGVIKSITMESGKVFVGKAFIDAVYMTFIFSHEVFGSENTVIYKLSEPYGSKQNTYFLIWDIQVAFSINFSL</sequence>
<evidence type="ECO:0000313" key="1">
    <source>
        <dbReference type="EMBL" id="SDL38805.1"/>
    </source>
</evidence>
<dbReference type="STRING" id="192904.SAMN04488514_101628"/>
<proteinExistence type="predicted"/>
<dbReference type="EMBL" id="FNGV01000001">
    <property type="protein sequence ID" value="SDL38805.1"/>
    <property type="molecule type" value="Genomic_DNA"/>
</dbReference>